<dbReference type="AlphaFoldDB" id="A0A376BAU9"/>
<reference evidence="5" key="1">
    <citation type="submission" date="2018-06" db="EMBL/GenBank/DDBJ databases">
        <authorList>
            <person name="Guldener U."/>
        </authorList>
    </citation>
    <scope>NUCLEOTIDE SEQUENCE [LARGE SCALE GENOMIC DNA]</scope>
    <source>
        <strain evidence="5">UTAD17</strain>
    </source>
</reference>
<evidence type="ECO:0000313" key="4">
    <source>
        <dbReference type="EMBL" id="SSD61674.1"/>
    </source>
</evidence>
<dbReference type="GO" id="GO:0005737">
    <property type="term" value="C:cytoplasm"/>
    <property type="evidence" value="ECO:0007669"/>
    <property type="project" value="TreeGrafter"/>
</dbReference>
<dbReference type="InterPro" id="IPR009053">
    <property type="entry name" value="Prefoldin"/>
</dbReference>
<dbReference type="InterPro" id="IPR002777">
    <property type="entry name" value="PFD_beta-like"/>
</dbReference>
<gene>
    <name evidence="4" type="ORF">SCODWIG_03435</name>
</gene>
<dbReference type="SUPFAM" id="SSF46579">
    <property type="entry name" value="Prefoldin"/>
    <property type="match status" value="1"/>
</dbReference>
<dbReference type="Pfam" id="PF01920">
    <property type="entry name" value="Prefoldin_2"/>
    <property type="match status" value="1"/>
</dbReference>
<keyword evidence="2" id="KW-0143">Chaperone</keyword>
<dbReference type="GO" id="GO:0044183">
    <property type="term" value="F:protein folding chaperone"/>
    <property type="evidence" value="ECO:0007669"/>
    <property type="project" value="TreeGrafter"/>
</dbReference>
<protein>
    <submittedName>
        <fullName evidence="4">Related to Prefoldin subunit 1</fullName>
    </submittedName>
</protein>
<dbReference type="Gene3D" id="1.10.287.370">
    <property type="match status" value="1"/>
</dbReference>
<name>A0A376BAU9_9ASCO</name>
<evidence type="ECO:0000256" key="3">
    <source>
        <dbReference type="SAM" id="Coils"/>
    </source>
</evidence>
<dbReference type="EMBL" id="UFAJ01000826">
    <property type="protein sequence ID" value="SSD61674.1"/>
    <property type="molecule type" value="Genomic_DNA"/>
</dbReference>
<sequence>MSDPKMLQEIINNLKQSKQQLQIVESQIISLESQKKLANQTLQELKNYDKNELWRGCGRMYMLQDKSKYENSLKTDTKSIDDHVKALNIKKNYLNVSIENAIKHLKPHVK</sequence>
<evidence type="ECO:0000313" key="5">
    <source>
        <dbReference type="Proteomes" id="UP000262825"/>
    </source>
</evidence>
<dbReference type="GO" id="GO:0051082">
    <property type="term" value="F:unfolded protein binding"/>
    <property type="evidence" value="ECO:0007669"/>
    <property type="project" value="InterPro"/>
</dbReference>
<evidence type="ECO:0000256" key="2">
    <source>
        <dbReference type="ARBA" id="ARBA00023186"/>
    </source>
</evidence>
<keyword evidence="5" id="KW-1185">Reference proteome</keyword>
<dbReference type="PANTHER" id="PTHR20903:SF0">
    <property type="entry name" value="PREFOLDIN SUBUNIT 1"/>
    <property type="match status" value="1"/>
</dbReference>
<evidence type="ECO:0000256" key="1">
    <source>
        <dbReference type="ARBA" id="ARBA00008045"/>
    </source>
</evidence>
<proteinExistence type="inferred from homology"/>
<dbReference type="GO" id="GO:0016272">
    <property type="term" value="C:prefoldin complex"/>
    <property type="evidence" value="ECO:0007669"/>
    <property type="project" value="InterPro"/>
</dbReference>
<dbReference type="OrthoDB" id="2015447at2759"/>
<accession>A0A376BAU9</accession>
<dbReference type="PANTHER" id="PTHR20903">
    <property type="entry name" value="PREFOLDIN SUBUNIT 1-RELATED"/>
    <property type="match status" value="1"/>
</dbReference>
<dbReference type="VEuPathDB" id="FungiDB:SCODWIG_03435"/>
<organism evidence="4 5">
    <name type="scientific">Saccharomycodes ludwigii</name>
    <dbReference type="NCBI Taxonomy" id="36035"/>
    <lineage>
        <taxon>Eukaryota</taxon>
        <taxon>Fungi</taxon>
        <taxon>Dikarya</taxon>
        <taxon>Ascomycota</taxon>
        <taxon>Saccharomycotina</taxon>
        <taxon>Saccharomycetes</taxon>
        <taxon>Saccharomycodales</taxon>
        <taxon>Saccharomycodaceae</taxon>
        <taxon>Saccharomycodes</taxon>
    </lineage>
</organism>
<comment type="similarity">
    <text evidence="1">Belongs to the prefoldin subunit beta family.</text>
</comment>
<dbReference type="Proteomes" id="UP000262825">
    <property type="component" value="Unassembled WGS sequence"/>
</dbReference>
<keyword evidence="3" id="KW-0175">Coiled coil</keyword>
<feature type="coiled-coil region" evidence="3">
    <location>
        <begin position="7"/>
        <end position="51"/>
    </location>
</feature>